<dbReference type="Gene3D" id="1.10.10.10">
    <property type="entry name" value="Winged helix-like DNA-binding domain superfamily/Winged helix DNA-binding domain"/>
    <property type="match status" value="1"/>
</dbReference>
<dbReference type="SMART" id="SM00895">
    <property type="entry name" value="FCD"/>
    <property type="match status" value="1"/>
</dbReference>
<dbReference type="InterPro" id="IPR036390">
    <property type="entry name" value="WH_DNA-bd_sf"/>
</dbReference>
<evidence type="ECO:0000259" key="5">
    <source>
        <dbReference type="PROSITE" id="PS50949"/>
    </source>
</evidence>
<comment type="caution">
    <text evidence="6">The sequence shown here is derived from an EMBL/GenBank/DDBJ whole genome shotgun (WGS) entry which is preliminary data.</text>
</comment>
<accession>A0A941EFN7</accession>
<feature type="domain" description="HTH gntR-type" evidence="5">
    <location>
        <begin position="17"/>
        <end position="83"/>
    </location>
</feature>
<dbReference type="EMBL" id="JAGSOH010000133">
    <property type="protein sequence ID" value="MBR7830466.1"/>
    <property type="molecule type" value="Genomic_DNA"/>
</dbReference>
<keyword evidence="2" id="KW-0238">DNA-binding</keyword>
<name>A0A941EFN7_9ACTN</name>
<keyword evidence="7" id="KW-1185">Reference proteome</keyword>
<dbReference type="RefSeq" id="WP_212521592.1">
    <property type="nucleotide sequence ID" value="NZ_JAGSOH010000133.1"/>
</dbReference>
<dbReference type="Proteomes" id="UP000676325">
    <property type="component" value="Unassembled WGS sequence"/>
</dbReference>
<evidence type="ECO:0000256" key="3">
    <source>
        <dbReference type="ARBA" id="ARBA00023163"/>
    </source>
</evidence>
<keyword evidence="1" id="KW-0805">Transcription regulation</keyword>
<dbReference type="GO" id="GO:0003677">
    <property type="term" value="F:DNA binding"/>
    <property type="evidence" value="ECO:0007669"/>
    <property type="project" value="UniProtKB-KW"/>
</dbReference>
<dbReference type="PANTHER" id="PTHR43537">
    <property type="entry name" value="TRANSCRIPTIONAL REGULATOR, GNTR FAMILY"/>
    <property type="match status" value="1"/>
</dbReference>
<dbReference type="GO" id="GO:0003700">
    <property type="term" value="F:DNA-binding transcription factor activity"/>
    <property type="evidence" value="ECO:0007669"/>
    <property type="project" value="InterPro"/>
</dbReference>
<dbReference type="InterPro" id="IPR000524">
    <property type="entry name" value="Tscrpt_reg_HTH_GntR"/>
</dbReference>
<gene>
    <name evidence="6" type="ORF">KDK95_29465</name>
</gene>
<feature type="region of interest" description="Disordered" evidence="4">
    <location>
        <begin position="237"/>
        <end position="256"/>
    </location>
</feature>
<reference evidence="6" key="1">
    <citation type="submission" date="2021-04" db="EMBL/GenBank/DDBJ databases">
        <title>Genome based classification of Actinospica acidithermotolerans sp. nov., an actinobacterium isolated from an Indonesian hot spring.</title>
        <authorList>
            <person name="Kusuma A.B."/>
            <person name="Putra K.E."/>
            <person name="Nafisah S."/>
            <person name="Loh J."/>
            <person name="Nouioui I."/>
            <person name="Goodfellow M."/>
        </authorList>
    </citation>
    <scope>NUCLEOTIDE SEQUENCE</scope>
    <source>
        <strain evidence="6">MGRD01-02</strain>
    </source>
</reference>
<dbReference type="InterPro" id="IPR008920">
    <property type="entry name" value="TF_FadR/GntR_C"/>
</dbReference>
<dbReference type="SUPFAM" id="SSF46785">
    <property type="entry name" value="Winged helix' DNA-binding domain"/>
    <property type="match status" value="1"/>
</dbReference>
<organism evidence="6 7">
    <name type="scientific">Actinospica acidithermotolerans</name>
    <dbReference type="NCBI Taxonomy" id="2828514"/>
    <lineage>
        <taxon>Bacteria</taxon>
        <taxon>Bacillati</taxon>
        <taxon>Actinomycetota</taxon>
        <taxon>Actinomycetes</taxon>
        <taxon>Catenulisporales</taxon>
        <taxon>Actinospicaceae</taxon>
        <taxon>Actinospica</taxon>
    </lineage>
</organism>
<evidence type="ECO:0000256" key="2">
    <source>
        <dbReference type="ARBA" id="ARBA00023125"/>
    </source>
</evidence>
<keyword evidence="3" id="KW-0804">Transcription</keyword>
<proteinExistence type="predicted"/>
<dbReference type="InterPro" id="IPR036388">
    <property type="entry name" value="WH-like_DNA-bd_sf"/>
</dbReference>
<dbReference type="SMART" id="SM00345">
    <property type="entry name" value="HTH_GNTR"/>
    <property type="match status" value="1"/>
</dbReference>
<dbReference type="Pfam" id="PF07729">
    <property type="entry name" value="FCD"/>
    <property type="match status" value="1"/>
</dbReference>
<dbReference type="PANTHER" id="PTHR43537:SF44">
    <property type="entry name" value="GNTR FAMILY REGULATORY PROTEIN"/>
    <property type="match status" value="1"/>
</dbReference>
<dbReference type="Gene3D" id="1.20.120.530">
    <property type="entry name" value="GntR ligand-binding domain-like"/>
    <property type="match status" value="1"/>
</dbReference>
<dbReference type="PROSITE" id="PS50949">
    <property type="entry name" value="HTH_GNTR"/>
    <property type="match status" value="1"/>
</dbReference>
<evidence type="ECO:0000256" key="1">
    <source>
        <dbReference type="ARBA" id="ARBA00023015"/>
    </source>
</evidence>
<evidence type="ECO:0000313" key="7">
    <source>
        <dbReference type="Proteomes" id="UP000676325"/>
    </source>
</evidence>
<dbReference type="SUPFAM" id="SSF48008">
    <property type="entry name" value="GntR ligand-binding domain-like"/>
    <property type="match status" value="1"/>
</dbReference>
<sequence>MQRTLNGAAALGARRDRSLHGQLVDALGTLIVAAPTDPSPLDPEQIAAEHHVSRTVVRETLRTLAAKGMVQARPNSGTRIRPIAEWNLLDPQVIGWRAAGPEARGQARDLAQISAALEPLTARLAAERTADIDPRTRERLAESAALMTDAAKAADPERFAEADIQFHTLLAGASGNPALEYLAGLLHAQLKDHGIALCPAETDSAAAHAALAQDVLDGEAKYAESIARDTIAAHRAVPGQRRNGSVHTAGDEAGEK</sequence>
<evidence type="ECO:0000256" key="4">
    <source>
        <dbReference type="SAM" id="MobiDB-lite"/>
    </source>
</evidence>
<dbReference type="InterPro" id="IPR011711">
    <property type="entry name" value="GntR_C"/>
</dbReference>
<dbReference type="Pfam" id="PF00392">
    <property type="entry name" value="GntR"/>
    <property type="match status" value="1"/>
</dbReference>
<evidence type="ECO:0000313" key="6">
    <source>
        <dbReference type="EMBL" id="MBR7830466.1"/>
    </source>
</evidence>
<dbReference type="AlphaFoldDB" id="A0A941EFN7"/>
<protein>
    <submittedName>
        <fullName evidence="6">FadR family transcriptional regulator</fullName>
    </submittedName>
</protein>